<proteinExistence type="predicted"/>
<reference evidence="1 2" key="1">
    <citation type="submission" date="2019-08" db="EMBL/GenBank/DDBJ databases">
        <title>In-depth cultivation of the pig gut microbiome towards novel bacterial diversity and tailored functional studies.</title>
        <authorList>
            <person name="Wylensek D."/>
            <person name="Hitch T.C.A."/>
            <person name="Clavel T."/>
        </authorList>
    </citation>
    <scope>NUCLEOTIDE SEQUENCE [LARGE SCALE GENOMIC DNA]</scope>
    <source>
        <strain evidence="1 2">MUC/MUC-530-WT-4D</strain>
    </source>
</reference>
<keyword evidence="2" id="KW-1185">Reference proteome</keyword>
<accession>A0A6L5YMJ9</accession>
<organism evidence="1 2">
    <name type="scientific">Roseburia porci</name>
    <dbReference type="NCBI Taxonomy" id="2605790"/>
    <lineage>
        <taxon>Bacteria</taxon>
        <taxon>Bacillati</taxon>
        <taxon>Bacillota</taxon>
        <taxon>Clostridia</taxon>
        <taxon>Lachnospirales</taxon>
        <taxon>Lachnospiraceae</taxon>
        <taxon>Roseburia</taxon>
    </lineage>
</organism>
<gene>
    <name evidence="1" type="ORF">FYJ75_01365</name>
</gene>
<sequence>MKLGIIDETALKEKCVSLQIPFPNLLYGYVLEETMRLISESEYADFMWLANPQILGLDSYKKGQNGCLQFYYMESSKKIPENKLIPGQKMSWKLATYMIAVIFCKERSVHISWKGMAVQKEHGFQWNLMGEMDGMEVPLEVKLIPFEDRNCISEKGELPLFMEEKKTIVYRKYPSENLLADNLCQIMSQLELIDSMEAYETVDEILRTQSISGRRLVDELTDLTAKMPKILRLKRMQQLESYRDYTYMKKRWEKYAKATKRELPEWQDVMDRLVKFTEPVWRAVCKKEIFFDDWMPELERFLG</sequence>
<evidence type="ECO:0000313" key="1">
    <source>
        <dbReference type="EMBL" id="MST73683.1"/>
    </source>
</evidence>
<dbReference type="EMBL" id="VUNI01000002">
    <property type="protein sequence ID" value="MST73683.1"/>
    <property type="molecule type" value="Genomic_DNA"/>
</dbReference>
<name>A0A6L5YMJ9_9FIRM</name>
<dbReference type="Proteomes" id="UP000474024">
    <property type="component" value="Unassembled WGS sequence"/>
</dbReference>
<dbReference type="AlphaFoldDB" id="A0A6L5YMJ9"/>
<protein>
    <submittedName>
        <fullName evidence="1">Uncharacterized protein</fullName>
    </submittedName>
</protein>
<evidence type="ECO:0000313" key="2">
    <source>
        <dbReference type="Proteomes" id="UP000474024"/>
    </source>
</evidence>
<comment type="caution">
    <text evidence="1">The sequence shown here is derived from an EMBL/GenBank/DDBJ whole genome shotgun (WGS) entry which is preliminary data.</text>
</comment>
<dbReference type="RefSeq" id="WP_154428087.1">
    <property type="nucleotide sequence ID" value="NZ_VUNI01000002.1"/>
</dbReference>